<gene>
    <name evidence="4" type="ORF">AC812_11280</name>
</gene>
<evidence type="ECO:0000256" key="2">
    <source>
        <dbReference type="PIRSR" id="PIRSR601501-1"/>
    </source>
</evidence>
<proteinExistence type="predicted"/>
<dbReference type="GO" id="GO:0016651">
    <property type="term" value="F:oxidoreductase activity, acting on NAD(P)H"/>
    <property type="evidence" value="ECO:0007669"/>
    <property type="project" value="InterPro"/>
</dbReference>
<feature type="binding site" evidence="2">
    <location>
        <position position="361"/>
    </location>
    <ligand>
        <name>Ni(2+)</name>
        <dbReference type="ChEBI" id="CHEBI:49786"/>
    </ligand>
</feature>
<dbReference type="GO" id="GO:0048038">
    <property type="term" value="F:quinone binding"/>
    <property type="evidence" value="ECO:0007669"/>
    <property type="project" value="InterPro"/>
</dbReference>
<dbReference type="SUPFAM" id="SSF56762">
    <property type="entry name" value="HydB/Nqo4-like"/>
    <property type="match status" value="1"/>
</dbReference>
<dbReference type="Proteomes" id="UP000050514">
    <property type="component" value="Unassembled WGS sequence"/>
</dbReference>
<dbReference type="InterPro" id="IPR018194">
    <property type="entry name" value="Ni-dep_hyd_lsu_Ni_BS"/>
</dbReference>
<keyword evidence="2" id="KW-0460">Magnesium</keyword>
<name>A0A0N8GM62_9CHLR</name>
<dbReference type="InterPro" id="IPR052197">
    <property type="entry name" value="ComplexI_49kDa-like"/>
</dbReference>
<feature type="binding site" evidence="2">
    <location>
        <position position="71"/>
    </location>
    <ligand>
        <name>Ni(2+)</name>
        <dbReference type="ChEBI" id="CHEBI:49786"/>
    </ligand>
</feature>
<feature type="domain" description="NADH-quinone oxidoreductase subunit D" evidence="3">
    <location>
        <begin position="126"/>
        <end position="290"/>
    </location>
</feature>
<feature type="binding site" evidence="2">
    <location>
        <position position="328"/>
    </location>
    <ligand>
        <name>Mg(2+)</name>
        <dbReference type="ChEBI" id="CHEBI:18420"/>
    </ligand>
</feature>
<feature type="binding site" evidence="2">
    <location>
        <position position="364"/>
    </location>
    <ligand>
        <name>Fe cation</name>
        <dbReference type="ChEBI" id="CHEBI:24875"/>
    </ligand>
</feature>
<keyword evidence="1" id="KW-0560">Oxidoreductase</keyword>
<dbReference type="PROSITE" id="PS00507">
    <property type="entry name" value="NI_HGENASE_L_1"/>
    <property type="match status" value="1"/>
</dbReference>
<keyword evidence="2" id="KW-0479">Metal-binding</keyword>
<dbReference type="InterPro" id="IPR001135">
    <property type="entry name" value="NADH_Q_OxRdtase_suD"/>
</dbReference>
<keyword evidence="5" id="KW-1185">Reference proteome</keyword>
<dbReference type="EMBL" id="LGHJ01000017">
    <property type="protein sequence ID" value="KPL74410.1"/>
    <property type="molecule type" value="Genomic_DNA"/>
</dbReference>
<feature type="binding site" evidence="2">
    <location>
        <position position="74"/>
    </location>
    <ligand>
        <name>Ni(2+)</name>
        <dbReference type="ChEBI" id="CHEBI:49786"/>
    </ligand>
</feature>
<dbReference type="AlphaFoldDB" id="A0A0N8GM62"/>
<comment type="cofactor">
    <cofactor evidence="2">
        <name>Ni(2+)</name>
        <dbReference type="ChEBI" id="CHEBI:49786"/>
    </cofactor>
</comment>
<dbReference type="GO" id="GO:0016151">
    <property type="term" value="F:nickel cation binding"/>
    <property type="evidence" value="ECO:0007669"/>
    <property type="project" value="InterPro"/>
</dbReference>
<organism evidence="4 5">
    <name type="scientific">Bellilinea caldifistulae</name>
    <dbReference type="NCBI Taxonomy" id="360411"/>
    <lineage>
        <taxon>Bacteria</taxon>
        <taxon>Bacillati</taxon>
        <taxon>Chloroflexota</taxon>
        <taxon>Anaerolineae</taxon>
        <taxon>Anaerolineales</taxon>
        <taxon>Anaerolineaceae</taxon>
        <taxon>Bellilinea</taxon>
    </lineage>
</organism>
<evidence type="ECO:0000256" key="1">
    <source>
        <dbReference type="ARBA" id="ARBA00023002"/>
    </source>
</evidence>
<dbReference type="Pfam" id="PF00346">
    <property type="entry name" value="Complex1_49kDa"/>
    <property type="match status" value="2"/>
</dbReference>
<reference evidence="4 5" key="1">
    <citation type="submission" date="2015-07" db="EMBL/GenBank/DDBJ databases">
        <title>Draft genome of Bellilinea caldifistulae DSM 17877.</title>
        <authorList>
            <person name="Hemp J."/>
            <person name="Ward L.M."/>
            <person name="Pace L.A."/>
            <person name="Fischer W.W."/>
        </authorList>
    </citation>
    <scope>NUCLEOTIDE SEQUENCE [LARGE SCALE GENOMIC DNA]</scope>
    <source>
        <strain evidence="4 5">GOMI-1</strain>
    </source>
</reference>
<keyword evidence="2" id="KW-0533">Nickel</keyword>
<dbReference type="InterPro" id="IPR001501">
    <property type="entry name" value="Ni-dep_hyd_lsu"/>
</dbReference>
<sequence>MTLEKHGENRFVVPIGPQHPALKEPGHFEFVVDGEIVTGASVRLGYVHRGIEKGAEDRTWTQNLYLMERICGICSHIHATAFVQGVEKLAGVEAPPRARAIREIFAELERIHSHMLWLGVAAHEGGFDALFMYSWRDREVVMDMLEMLSGNRVHYSANLIGGVKYDLTPDMMDKIREGLNYLEERLAHYLDVVNNDETFIGRTRGIGTMTREQAQLLGAVGPTARASNFAYDVRVDAPYAAYAEFPVEMVVAQEGDLHARFVVRILETMESIRVLRRIFENMPESELVTRVPRRIPAGETISRVEAPRGELFYFIASGGGEKPERVKVRTPSLCNWGTVITLAVGHKLADMPMILAGIDPCFSCNDRLVMVKRNRQDPQVWTWADLRNYGIEYYR</sequence>
<dbReference type="RefSeq" id="WP_061918525.1">
    <property type="nucleotide sequence ID" value="NZ_DF967971.1"/>
</dbReference>
<dbReference type="Gene3D" id="1.10.645.10">
    <property type="entry name" value="Cytochrome-c3 Hydrogenase, chain B"/>
    <property type="match status" value="1"/>
</dbReference>
<dbReference type="GO" id="GO:0008901">
    <property type="term" value="F:ferredoxin hydrogenase activity"/>
    <property type="evidence" value="ECO:0007669"/>
    <property type="project" value="InterPro"/>
</dbReference>
<dbReference type="InterPro" id="IPR029014">
    <property type="entry name" value="NiFe-Hase_large"/>
</dbReference>
<protein>
    <submittedName>
        <fullName evidence="4">NADH dehydrogenase</fullName>
    </submittedName>
</protein>
<dbReference type="PANTHER" id="PTHR43485">
    <property type="entry name" value="HYDROGENASE-4 COMPONENT G"/>
    <property type="match status" value="1"/>
</dbReference>
<comment type="cofactor">
    <cofactor evidence="2">
        <name>Fe cation</name>
        <dbReference type="ChEBI" id="CHEBI:24875"/>
    </cofactor>
</comment>
<feature type="domain" description="NADH-quinone oxidoreductase subunit D" evidence="3">
    <location>
        <begin position="294"/>
        <end position="367"/>
    </location>
</feature>
<comment type="caution">
    <text evidence="4">The sequence shown here is derived from an EMBL/GenBank/DDBJ whole genome shotgun (WGS) entry which is preliminary data.</text>
</comment>
<dbReference type="GO" id="GO:0051287">
    <property type="term" value="F:NAD binding"/>
    <property type="evidence" value="ECO:0007669"/>
    <property type="project" value="InterPro"/>
</dbReference>
<feature type="binding site" evidence="2">
    <location>
        <position position="74"/>
    </location>
    <ligand>
        <name>Fe cation</name>
        <dbReference type="ChEBI" id="CHEBI:24875"/>
    </ligand>
</feature>
<accession>A0A0N8GM62</accession>
<evidence type="ECO:0000313" key="4">
    <source>
        <dbReference type="EMBL" id="KPL74410.1"/>
    </source>
</evidence>
<dbReference type="OrthoDB" id="9801496at2"/>
<dbReference type="Pfam" id="PF00374">
    <property type="entry name" value="NiFeSe_Hases"/>
    <property type="match status" value="1"/>
</dbReference>
<evidence type="ECO:0000259" key="3">
    <source>
        <dbReference type="Pfam" id="PF00346"/>
    </source>
</evidence>
<dbReference type="STRING" id="360411.AC812_11280"/>
<keyword evidence="2" id="KW-0408">Iron</keyword>
<dbReference type="PANTHER" id="PTHR43485:SF1">
    <property type="entry name" value="FORMATE HYDROGENLYASE SUBUNIT 5-RELATED"/>
    <property type="match status" value="1"/>
</dbReference>
<evidence type="ECO:0000313" key="5">
    <source>
        <dbReference type="Proteomes" id="UP000050514"/>
    </source>
</evidence>
<feature type="binding site" evidence="2">
    <location>
        <position position="52"/>
    </location>
    <ligand>
        <name>Mg(2+)</name>
        <dbReference type="ChEBI" id="CHEBI:18420"/>
    </ligand>
</feature>